<dbReference type="Pfam" id="PF00486">
    <property type="entry name" value="Trans_reg_C"/>
    <property type="match status" value="2"/>
</dbReference>
<evidence type="ECO:0000313" key="7">
    <source>
        <dbReference type="EMBL" id="GAA1956288.1"/>
    </source>
</evidence>
<dbReference type="Proteomes" id="UP001501116">
    <property type="component" value="Unassembled WGS sequence"/>
</dbReference>
<sequence length="532" mass="57847">MLAALLFQAGRQVSTETLIDRVWGAARPPEVRNALYSYVTRLRRALRRTGVELRRTDNGYLLAVSPAAVDLHRFTRLATGSASQLDRAIAEWRGEPLDGLSGAWAEQVRTGLHHRYARLLVDWADRELAAKNPARVVDRLGPALDEYPHAESLLVRFLRALHGQGRTAEALECYEASRLRLRGDLGAQPGTPLRELHLELLRSAVARPERTTRVPAAGRSLVLGPLCQDDAASQLAQRLGYDSVSADGAGARTGAPPGRDTRVRADLEFRLLGRVELFVRGTAVDLGPAKQRCVLAVLLHAAGGRVSTGTLIDRVWGSAPPGGARGTLYSYLTRLRKALRGTGTDVRRQSGGYLVDVPADRLDLLRMGALAEAANTAEARNRARLLGEALDLWRGDPLETLAGDWVTRVRAGLHRQRLALLTEWAALRLAEDAPEDVVARLRPAVTAYPLAEALGAHLMRALHAAGHTAEAHERYRRTARRMADELGAEPGHVLRAAHAAIAPPLGSTHRPHVAGPIARRARLPAASRNPVQ</sequence>
<dbReference type="PANTHER" id="PTHR35807">
    <property type="entry name" value="TRANSCRIPTIONAL REGULATOR REDD-RELATED"/>
    <property type="match status" value="1"/>
</dbReference>
<dbReference type="InterPro" id="IPR051677">
    <property type="entry name" value="AfsR-DnrI-RedD_regulator"/>
</dbReference>
<evidence type="ECO:0000256" key="2">
    <source>
        <dbReference type="ARBA" id="ARBA00023015"/>
    </source>
</evidence>
<proteinExistence type="inferred from homology"/>
<dbReference type="SMART" id="SM00862">
    <property type="entry name" value="Trans_reg_C"/>
    <property type="match status" value="2"/>
</dbReference>
<dbReference type="EMBL" id="BAAANN010000009">
    <property type="protein sequence ID" value="GAA1956288.1"/>
    <property type="molecule type" value="Genomic_DNA"/>
</dbReference>
<dbReference type="InterPro" id="IPR011990">
    <property type="entry name" value="TPR-like_helical_dom_sf"/>
</dbReference>
<dbReference type="InterPro" id="IPR036388">
    <property type="entry name" value="WH-like_DNA-bd_sf"/>
</dbReference>
<feature type="domain" description="OmpR/PhoB-type" evidence="6">
    <location>
        <begin position="1"/>
        <end position="73"/>
    </location>
</feature>
<feature type="domain" description="OmpR/PhoB-type" evidence="6">
    <location>
        <begin position="259"/>
        <end position="357"/>
    </location>
</feature>
<keyword evidence="8" id="KW-1185">Reference proteome</keyword>
<keyword evidence="2" id="KW-0805">Transcription regulation</keyword>
<dbReference type="SMART" id="SM01043">
    <property type="entry name" value="BTAD"/>
    <property type="match status" value="2"/>
</dbReference>
<comment type="caution">
    <text evidence="7">The sequence shown here is derived from an EMBL/GenBank/DDBJ whole genome shotgun (WGS) entry which is preliminary data.</text>
</comment>
<dbReference type="InterPro" id="IPR016032">
    <property type="entry name" value="Sig_transdc_resp-reg_C-effctor"/>
</dbReference>
<dbReference type="SUPFAM" id="SSF48452">
    <property type="entry name" value="TPR-like"/>
    <property type="match status" value="2"/>
</dbReference>
<evidence type="ECO:0000259" key="6">
    <source>
        <dbReference type="PROSITE" id="PS51755"/>
    </source>
</evidence>
<dbReference type="InterPro" id="IPR001867">
    <property type="entry name" value="OmpR/PhoB-type_DNA-bd"/>
</dbReference>
<evidence type="ECO:0000256" key="1">
    <source>
        <dbReference type="ARBA" id="ARBA00005820"/>
    </source>
</evidence>
<dbReference type="Pfam" id="PF03704">
    <property type="entry name" value="BTAD"/>
    <property type="match status" value="2"/>
</dbReference>
<reference evidence="7 8" key="1">
    <citation type="journal article" date="2019" name="Int. J. Syst. Evol. Microbiol.">
        <title>The Global Catalogue of Microorganisms (GCM) 10K type strain sequencing project: providing services to taxonomists for standard genome sequencing and annotation.</title>
        <authorList>
            <consortium name="The Broad Institute Genomics Platform"/>
            <consortium name="The Broad Institute Genome Sequencing Center for Infectious Disease"/>
            <person name="Wu L."/>
            <person name="Ma J."/>
        </authorList>
    </citation>
    <scope>NUCLEOTIDE SEQUENCE [LARGE SCALE GENOMIC DNA]</scope>
    <source>
        <strain evidence="7 8">JCM 14545</strain>
    </source>
</reference>
<gene>
    <name evidence="7" type="ORF">GCM10009754_27710</name>
</gene>
<dbReference type="PROSITE" id="PS51755">
    <property type="entry name" value="OMPR_PHOB"/>
    <property type="match status" value="2"/>
</dbReference>
<evidence type="ECO:0000256" key="5">
    <source>
        <dbReference type="PROSITE-ProRule" id="PRU01091"/>
    </source>
</evidence>
<dbReference type="SUPFAM" id="SSF46894">
    <property type="entry name" value="C-terminal effector domain of the bipartite response regulators"/>
    <property type="match status" value="2"/>
</dbReference>
<dbReference type="InterPro" id="IPR005158">
    <property type="entry name" value="BTAD"/>
</dbReference>
<keyword evidence="3 5" id="KW-0238">DNA-binding</keyword>
<organism evidence="7 8">
    <name type="scientific">Amycolatopsis minnesotensis</name>
    <dbReference type="NCBI Taxonomy" id="337894"/>
    <lineage>
        <taxon>Bacteria</taxon>
        <taxon>Bacillati</taxon>
        <taxon>Actinomycetota</taxon>
        <taxon>Actinomycetes</taxon>
        <taxon>Pseudonocardiales</taxon>
        <taxon>Pseudonocardiaceae</taxon>
        <taxon>Amycolatopsis</taxon>
    </lineage>
</organism>
<accession>A0ABN2QPW6</accession>
<protein>
    <recommendedName>
        <fullName evidence="6">OmpR/PhoB-type domain-containing protein</fullName>
    </recommendedName>
</protein>
<comment type="similarity">
    <text evidence="1">Belongs to the AfsR/DnrI/RedD regulatory family.</text>
</comment>
<name>A0ABN2QPW6_9PSEU</name>
<evidence type="ECO:0000313" key="8">
    <source>
        <dbReference type="Proteomes" id="UP001501116"/>
    </source>
</evidence>
<feature type="DNA-binding region" description="OmpR/PhoB-type" evidence="5">
    <location>
        <begin position="1"/>
        <end position="73"/>
    </location>
</feature>
<dbReference type="PANTHER" id="PTHR35807:SF1">
    <property type="entry name" value="TRANSCRIPTIONAL REGULATOR REDD"/>
    <property type="match status" value="1"/>
</dbReference>
<dbReference type="Gene3D" id="1.10.10.10">
    <property type="entry name" value="Winged helix-like DNA-binding domain superfamily/Winged helix DNA-binding domain"/>
    <property type="match status" value="2"/>
</dbReference>
<evidence type="ECO:0000256" key="4">
    <source>
        <dbReference type="ARBA" id="ARBA00023163"/>
    </source>
</evidence>
<feature type="DNA-binding region" description="OmpR/PhoB-type" evidence="5">
    <location>
        <begin position="259"/>
        <end position="357"/>
    </location>
</feature>
<dbReference type="CDD" id="cd15831">
    <property type="entry name" value="BTAD"/>
    <property type="match status" value="1"/>
</dbReference>
<dbReference type="Gene3D" id="1.25.40.10">
    <property type="entry name" value="Tetratricopeptide repeat domain"/>
    <property type="match status" value="2"/>
</dbReference>
<evidence type="ECO:0000256" key="3">
    <source>
        <dbReference type="ARBA" id="ARBA00023125"/>
    </source>
</evidence>
<keyword evidence="4" id="KW-0804">Transcription</keyword>